<comment type="similarity">
    <text evidence="3 11">Belongs to the gamma-glutamyltransferase family.</text>
</comment>
<evidence type="ECO:0000256" key="7">
    <source>
        <dbReference type="ARBA" id="ARBA00023315"/>
    </source>
</evidence>
<comment type="pathway">
    <text evidence="11">Sulfur metabolism; glutathione metabolism.</text>
</comment>
<dbReference type="Gene3D" id="3.60.20.40">
    <property type="match status" value="1"/>
</dbReference>
<evidence type="ECO:0000256" key="11">
    <source>
        <dbReference type="RuleBase" id="RU368036"/>
    </source>
</evidence>
<evidence type="ECO:0000313" key="13">
    <source>
        <dbReference type="EMBL" id="MCP9290446.1"/>
    </source>
</evidence>
<comment type="catalytic activity">
    <reaction evidence="8 11">
        <text>an N-terminal (5-L-glutamyl)-[peptide] + an alpha-amino acid = 5-L-glutamyl amino acid + an N-terminal L-alpha-aminoacyl-[peptide]</text>
        <dbReference type="Rhea" id="RHEA:23904"/>
        <dbReference type="Rhea" id="RHEA-COMP:9780"/>
        <dbReference type="Rhea" id="RHEA-COMP:9795"/>
        <dbReference type="ChEBI" id="CHEBI:77644"/>
        <dbReference type="ChEBI" id="CHEBI:78597"/>
        <dbReference type="ChEBI" id="CHEBI:78599"/>
        <dbReference type="ChEBI" id="CHEBI:78608"/>
        <dbReference type="EC" id="2.3.2.2"/>
    </reaction>
</comment>
<dbReference type="EC" id="3.4.19.13" evidence="11"/>
<dbReference type="InterPro" id="IPR043138">
    <property type="entry name" value="GGT_lsub"/>
</dbReference>
<dbReference type="Pfam" id="PF01019">
    <property type="entry name" value="G_glu_transpept"/>
    <property type="match status" value="1"/>
</dbReference>
<dbReference type="GO" id="GO:0036374">
    <property type="term" value="F:glutathione hydrolase activity"/>
    <property type="evidence" value="ECO:0007669"/>
    <property type="project" value="UniProtKB-UniRule"/>
</dbReference>
<feature type="binding site" evidence="10">
    <location>
        <begin position="394"/>
        <end position="396"/>
    </location>
    <ligand>
        <name>L-glutamate</name>
        <dbReference type="ChEBI" id="CHEBI:29985"/>
    </ligand>
</feature>
<keyword evidence="4 11" id="KW-0808">Transferase</keyword>
<keyword evidence="14" id="KW-1185">Reference proteome</keyword>
<evidence type="ECO:0000313" key="14">
    <source>
        <dbReference type="Proteomes" id="UP001139125"/>
    </source>
</evidence>
<dbReference type="InterPro" id="IPR051792">
    <property type="entry name" value="GGT_bact"/>
</dbReference>
<feature type="binding site" evidence="10">
    <location>
        <position position="418"/>
    </location>
    <ligand>
        <name>L-glutamate</name>
        <dbReference type="ChEBI" id="CHEBI:29985"/>
    </ligand>
</feature>
<dbReference type="PANTHER" id="PTHR43199">
    <property type="entry name" value="GLUTATHIONE HYDROLASE"/>
    <property type="match status" value="1"/>
</dbReference>
<evidence type="ECO:0000256" key="8">
    <source>
        <dbReference type="ARBA" id="ARBA00047417"/>
    </source>
</evidence>
<dbReference type="PRINTS" id="PR01210">
    <property type="entry name" value="GGTRANSPTASE"/>
</dbReference>
<evidence type="ECO:0000256" key="4">
    <source>
        <dbReference type="ARBA" id="ARBA00022679"/>
    </source>
</evidence>
<dbReference type="GO" id="GO:0103068">
    <property type="term" value="F:leukotriene C4 gamma-glutamyl transferase activity"/>
    <property type="evidence" value="ECO:0007669"/>
    <property type="project" value="UniProtKB-EC"/>
</dbReference>
<comment type="PTM">
    <text evidence="11">Cleaved by autocatalysis into a large and a small subunit.</text>
</comment>
<keyword evidence="5 11" id="KW-0378">Hydrolase</keyword>
<sequence>MTYNVRLLLLLLTVVFTSHSLSAQVLNSKTYENGLVVTADKYASEIGKEILMKGGNAVDAAVAVQFALAVTLPRAGNIGGGGFMVVHLANGETAALDFREKAPQKAARDMYIRNGQFKSDLSWEGILAVGVPGTVDGMIKALERYGRMPLDVVIQPAIKLAREGYSLSYSQAEDLNNHKDTFLKYQASSNYFTTGDTTFFKEGDVFVQTDLAETLERVSRFGREGFYSGPVADAIVNEMERYRGLITYRDLRNYESKWREPIVAEYLGYKLHIMPPPSSGSVAIAQILEMIDDYPLAEMGHNSADYVHVLAEAMRRAFADRSYYLGDPDFVDIPIEEMTGESYNDRRVNSFSMDSATASSTLSHGQIQGYSESMETTHFSIIDKDGNAVAVTTTLNGSFGSHVSVTNAGFLLNNEMDDFSAQPGEPNAYGLIGAEANAIEPGKRMLSSMTPTIVTKDGKVDMVLGAAGGPRIITATLQSFLNRAIFGMRAQQATSAARFHHQWLPDVLMPGQFGLSPDTKRLLEAKGHKIFEIPNVGRTHNIFVDQNGNLSAGVDPRGDGWASGY</sequence>
<comment type="catalytic activity">
    <reaction evidence="2 11">
        <text>glutathione + H2O = L-cysteinylglycine + L-glutamate</text>
        <dbReference type="Rhea" id="RHEA:28807"/>
        <dbReference type="ChEBI" id="CHEBI:15377"/>
        <dbReference type="ChEBI" id="CHEBI:29985"/>
        <dbReference type="ChEBI" id="CHEBI:57925"/>
        <dbReference type="ChEBI" id="CHEBI:61694"/>
        <dbReference type="EC" id="3.4.19.13"/>
    </reaction>
</comment>
<dbReference type="RefSeq" id="WP_255132532.1">
    <property type="nucleotide sequence ID" value="NZ_JANDBC010000001.1"/>
</dbReference>
<dbReference type="PANTHER" id="PTHR43199:SF1">
    <property type="entry name" value="GLUTATHIONE HYDROLASE PROENZYME"/>
    <property type="match status" value="1"/>
</dbReference>
<evidence type="ECO:0000256" key="3">
    <source>
        <dbReference type="ARBA" id="ARBA00009381"/>
    </source>
</evidence>
<protein>
    <recommendedName>
        <fullName evidence="11">Glutathione hydrolase proenzyme</fullName>
        <ecNumber evidence="11">2.3.2.2</ecNumber>
        <ecNumber evidence="11">3.4.19.13</ecNumber>
    </recommendedName>
    <component>
        <recommendedName>
            <fullName evidence="11">Glutathione hydrolase large chain</fullName>
        </recommendedName>
    </component>
    <component>
        <recommendedName>
            <fullName evidence="11">Glutathione hydrolase small chain</fullName>
        </recommendedName>
    </component>
</protein>
<feature type="active site" description="Nucleophile" evidence="9">
    <location>
        <position position="376"/>
    </location>
</feature>
<comment type="subunit">
    <text evidence="11">This enzyme consists of two polypeptide chains, which are synthesized in precursor form from a single polypeptide.</text>
</comment>
<organism evidence="13 14">
    <name type="scientific">Gracilimonas sediminicola</name>
    <dbReference type="NCBI Taxonomy" id="2952158"/>
    <lineage>
        <taxon>Bacteria</taxon>
        <taxon>Pseudomonadati</taxon>
        <taxon>Balneolota</taxon>
        <taxon>Balneolia</taxon>
        <taxon>Balneolales</taxon>
        <taxon>Balneolaceae</taxon>
        <taxon>Gracilimonas</taxon>
    </lineage>
</organism>
<proteinExistence type="inferred from homology"/>
<accession>A0A9X2L176</accession>
<evidence type="ECO:0000256" key="10">
    <source>
        <dbReference type="PIRSR" id="PIRSR600101-2"/>
    </source>
</evidence>
<feature type="binding site" evidence="10">
    <location>
        <position position="469"/>
    </location>
    <ligand>
        <name>L-glutamate</name>
        <dbReference type="ChEBI" id="CHEBI:29985"/>
    </ligand>
</feature>
<evidence type="ECO:0000256" key="12">
    <source>
        <dbReference type="SAM" id="SignalP"/>
    </source>
</evidence>
<dbReference type="InterPro" id="IPR000101">
    <property type="entry name" value="GGT_peptidase"/>
</dbReference>
<keyword evidence="7 11" id="KW-0012">Acyltransferase</keyword>
<dbReference type="InterPro" id="IPR043137">
    <property type="entry name" value="GGT_ssub_C"/>
</dbReference>
<dbReference type="GO" id="GO:0006750">
    <property type="term" value="P:glutathione biosynthetic process"/>
    <property type="evidence" value="ECO:0007669"/>
    <property type="project" value="UniProtKB-KW"/>
</dbReference>
<dbReference type="InterPro" id="IPR029055">
    <property type="entry name" value="Ntn_hydrolases_N"/>
</dbReference>
<dbReference type="EMBL" id="JANDBC010000001">
    <property type="protein sequence ID" value="MCP9290446.1"/>
    <property type="molecule type" value="Genomic_DNA"/>
</dbReference>
<feature type="binding site" evidence="10">
    <location>
        <position position="99"/>
    </location>
    <ligand>
        <name>L-glutamate</name>
        <dbReference type="ChEBI" id="CHEBI:29985"/>
    </ligand>
</feature>
<feature type="signal peptide" evidence="12">
    <location>
        <begin position="1"/>
        <end position="23"/>
    </location>
</feature>
<comment type="caution">
    <text evidence="13">The sequence shown here is derived from an EMBL/GenBank/DDBJ whole genome shotgun (WGS) entry which is preliminary data.</text>
</comment>
<dbReference type="NCBIfam" id="TIGR00066">
    <property type="entry name" value="g_glut_trans"/>
    <property type="match status" value="1"/>
</dbReference>
<evidence type="ECO:0000256" key="5">
    <source>
        <dbReference type="ARBA" id="ARBA00022801"/>
    </source>
</evidence>
<dbReference type="AlphaFoldDB" id="A0A9X2L176"/>
<dbReference type="EC" id="2.3.2.2" evidence="11"/>
<keyword evidence="12" id="KW-0732">Signal</keyword>
<evidence type="ECO:0000256" key="9">
    <source>
        <dbReference type="PIRSR" id="PIRSR600101-1"/>
    </source>
</evidence>
<dbReference type="InterPro" id="IPR055262">
    <property type="entry name" value="GGT_CS"/>
</dbReference>
<evidence type="ECO:0000256" key="2">
    <source>
        <dbReference type="ARBA" id="ARBA00001089"/>
    </source>
</evidence>
<name>A0A9X2L176_9BACT</name>
<keyword evidence="6 11" id="KW-0865">Zymogen</keyword>
<dbReference type="GO" id="GO:0006751">
    <property type="term" value="P:glutathione catabolic process"/>
    <property type="evidence" value="ECO:0007669"/>
    <property type="project" value="UniProtKB-UniRule"/>
</dbReference>
<dbReference type="Gene3D" id="1.10.246.130">
    <property type="match status" value="1"/>
</dbReference>
<gene>
    <name evidence="13" type="primary">ggt</name>
    <name evidence="13" type="ORF">NM125_02485</name>
</gene>
<keyword evidence="11" id="KW-0317">Glutathione biosynthesis</keyword>
<comment type="catalytic activity">
    <reaction evidence="1 11">
        <text>an S-substituted glutathione + H2O = an S-substituted L-cysteinylglycine + L-glutamate</text>
        <dbReference type="Rhea" id="RHEA:59468"/>
        <dbReference type="ChEBI" id="CHEBI:15377"/>
        <dbReference type="ChEBI" id="CHEBI:29985"/>
        <dbReference type="ChEBI" id="CHEBI:90779"/>
        <dbReference type="ChEBI" id="CHEBI:143103"/>
        <dbReference type="EC" id="3.4.19.13"/>
    </reaction>
</comment>
<evidence type="ECO:0000256" key="6">
    <source>
        <dbReference type="ARBA" id="ARBA00023145"/>
    </source>
</evidence>
<dbReference type="PROSITE" id="PS00462">
    <property type="entry name" value="G_GLU_TRANSPEPTIDASE"/>
    <property type="match status" value="1"/>
</dbReference>
<feature type="binding site" evidence="10">
    <location>
        <begin position="447"/>
        <end position="448"/>
    </location>
    <ligand>
        <name>L-glutamate</name>
        <dbReference type="ChEBI" id="CHEBI:29985"/>
    </ligand>
</feature>
<evidence type="ECO:0000256" key="1">
    <source>
        <dbReference type="ARBA" id="ARBA00001049"/>
    </source>
</evidence>
<dbReference type="Proteomes" id="UP001139125">
    <property type="component" value="Unassembled WGS sequence"/>
</dbReference>
<feature type="chain" id="PRO_5040926951" description="Glutathione hydrolase proenzyme" evidence="12">
    <location>
        <begin position="24"/>
        <end position="565"/>
    </location>
</feature>
<dbReference type="SUPFAM" id="SSF56235">
    <property type="entry name" value="N-terminal nucleophile aminohydrolases (Ntn hydrolases)"/>
    <property type="match status" value="1"/>
</dbReference>
<reference evidence="13" key="1">
    <citation type="submission" date="2022-06" db="EMBL/GenBank/DDBJ databases">
        <title>Gracilimonas sp. CAU 1638 isolated from sea sediment.</title>
        <authorList>
            <person name="Kim W."/>
        </authorList>
    </citation>
    <scope>NUCLEOTIDE SEQUENCE</scope>
    <source>
        <strain evidence="13">CAU 1638</strain>
    </source>
</reference>